<organism evidence="2 3">
    <name type="scientific">Acetobacter farinalis</name>
    <dbReference type="NCBI Taxonomy" id="1260984"/>
    <lineage>
        <taxon>Bacteria</taxon>
        <taxon>Pseudomonadati</taxon>
        <taxon>Pseudomonadota</taxon>
        <taxon>Alphaproteobacteria</taxon>
        <taxon>Acetobacterales</taxon>
        <taxon>Acetobacteraceae</taxon>
        <taxon>Acetobacter</taxon>
    </lineage>
</organism>
<evidence type="ECO:0000313" key="3">
    <source>
        <dbReference type="Proteomes" id="UP001526446"/>
    </source>
</evidence>
<keyword evidence="1" id="KW-0732">Signal</keyword>
<name>A0ABT3Q4C1_9PROT</name>
<protein>
    <submittedName>
        <fullName evidence="2">Uncharacterized protein</fullName>
    </submittedName>
</protein>
<sequence>MLKRLPTLPALLCLFQAAVLGMPAPCLSASLPTSLPTRPLISSAASPTSRLIEKPHLLPAADIRTQSILPPEALSFRAQQAPASSGLPSWFSEDLTVHGTRRRLLPPPDHPFLRQYDDGHAEGRVPLWKDMTIHMQFGEDTKHDPVTGSYIAPFGEAYRLSNPLKQR</sequence>
<proteinExistence type="predicted"/>
<evidence type="ECO:0000313" key="2">
    <source>
        <dbReference type="EMBL" id="MCX2560120.1"/>
    </source>
</evidence>
<accession>A0ABT3Q4C1</accession>
<evidence type="ECO:0000256" key="1">
    <source>
        <dbReference type="SAM" id="SignalP"/>
    </source>
</evidence>
<feature type="chain" id="PRO_5045327728" evidence="1">
    <location>
        <begin position="29"/>
        <end position="167"/>
    </location>
</feature>
<dbReference type="EMBL" id="JAPIUX010000001">
    <property type="protein sequence ID" value="MCX2560120.1"/>
    <property type="molecule type" value="Genomic_DNA"/>
</dbReference>
<gene>
    <name evidence="2" type="ORF">OQ252_01705</name>
</gene>
<dbReference type="RefSeq" id="WP_166118828.1">
    <property type="nucleotide sequence ID" value="NZ_JAPIUX010000001.1"/>
</dbReference>
<keyword evidence="3" id="KW-1185">Reference proteome</keyword>
<reference evidence="2 3" key="1">
    <citation type="submission" date="2022-11" db="EMBL/GenBank/DDBJ databases">
        <title>Genome sequencing of Acetobacter type strain.</title>
        <authorList>
            <person name="Heo J."/>
            <person name="Lee D."/>
            <person name="Han B.-H."/>
            <person name="Hong S.-B."/>
            <person name="Kwon S.-W."/>
        </authorList>
    </citation>
    <scope>NUCLEOTIDE SEQUENCE [LARGE SCALE GENOMIC DNA]</scope>
    <source>
        <strain evidence="2 3">KACC 21251</strain>
    </source>
</reference>
<feature type="signal peptide" evidence="1">
    <location>
        <begin position="1"/>
        <end position="28"/>
    </location>
</feature>
<dbReference type="Proteomes" id="UP001526446">
    <property type="component" value="Unassembled WGS sequence"/>
</dbReference>
<comment type="caution">
    <text evidence="2">The sequence shown here is derived from an EMBL/GenBank/DDBJ whole genome shotgun (WGS) entry which is preliminary data.</text>
</comment>